<accession>A0A2T7A8Z1</accession>
<dbReference type="Gene3D" id="3.40.50.300">
    <property type="entry name" value="P-loop containing nucleotide triphosphate hydrolases"/>
    <property type="match status" value="1"/>
</dbReference>
<dbReference type="PANTHER" id="PTHR10039">
    <property type="entry name" value="AMELOGENIN"/>
    <property type="match status" value="1"/>
</dbReference>
<dbReference type="InterPro" id="IPR027417">
    <property type="entry name" value="P-loop_NTPase"/>
</dbReference>
<evidence type="ECO:0000313" key="4">
    <source>
        <dbReference type="EMBL" id="PUU84172.1"/>
    </source>
</evidence>
<protein>
    <recommendedName>
        <fullName evidence="3">NACHT domain-containing protein</fullName>
    </recommendedName>
</protein>
<dbReference type="STRING" id="42251.A0A2T7A8Z1"/>
<dbReference type="SUPFAM" id="SSF52540">
    <property type="entry name" value="P-loop containing nucleoside triphosphate hydrolases"/>
    <property type="match status" value="1"/>
</dbReference>
<dbReference type="PRINTS" id="PR01415">
    <property type="entry name" value="ANKYRIN"/>
</dbReference>
<dbReference type="EMBL" id="NESQ01000003">
    <property type="protein sequence ID" value="PUU84172.1"/>
    <property type="molecule type" value="Genomic_DNA"/>
</dbReference>
<dbReference type="InterPro" id="IPR007111">
    <property type="entry name" value="NACHT_NTPase"/>
</dbReference>
<dbReference type="PROSITE" id="PS50297">
    <property type="entry name" value="ANK_REP_REGION"/>
    <property type="match status" value="2"/>
</dbReference>
<feature type="domain" description="NACHT" evidence="3">
    <location>
        <begin position="100"/>
        <end position="256"/>
    </location>
</feature>
<keyword evidence="5" id="KW-1185">Reference proteome</keyword>
<dbReference type="Pfam" id="PF12796">
    <property type="entry name" value="Ank_2"/>
    <property type="match status" value="1"/>
</dbReference>
<dbReference type="PROSITE" id="PS50837">
    <property type="entry name" value="NACHT"/>
    <property type="match status" value="1"/>
</dbReference>
<dbReference type="SMART" id="SM00248">
    <property type="entry name" value="ANK"/>
    <property type="match status" value="4"/>
</dbReference>
<feature type="repeat" description="ANK" evidence="2">
    <location>
        <begin position="706"/>
        <end position="738"/>
    </location>
</feature>
<proteinExistence type="predicted"/>
<dbReference type="PROSITE" id="PS50088">
    <property type="entry name" value="ANK_REPEAT"/>
    <property type="match status" value="2"/>
</dbReference>
<comment type="caution">
    <text evidence="4">The sequence shown here is derived from an EMBL/GenBank/DDBJ whole genome shotgun (WGS) entry which is preliminary data.</text>
</comment>
<sequence length="779" mass="86991">MAPKASKTAIAQSSIRGRNSGNNGSNNIYSTITNNFGIQVPSYVPATFWELVANGRWGVSLPEIDLDHLCDEYNLPQADSGKWIFKDVGYREWQESKESKLLWLCGGPGTGKTMLAKRVAAEFLGGSGGSSEGVQLAFHFVSPELPTNGIPADETEPPQPRLAKVASDLLYSILEQDGSLFDGCKAELEKQGEKFFTNPSSLWKVLGKAIEDCHADPVYILIDGVDGFRTSLCGELIRRILRLMEIRTVKVFLSSRDVPHISNNLPHNPAEYIKINLDTNCFVKEDVENFIGRKVNAWGWDDDLRKGAMEALLAKSEGIFLWVSLAIKGLSNLSSGPDFDKFLSKTPSGLQEVYRTMLHTLLSREEAGEVLNMIWSVALALRPLTFSELGHILAFVGEKASAGPQAPHGAKSSEIRPRREEEIRMYVKSSLGFLRATDTTVSIVHHTAKEYLFEEHSKGNLPGVLSQSEADLTVSWGCFLYLHHTFGDPERLPRGDVKRRYLRPQHSSSALDYKQHKPGETPWEMARGNPEEAVAEWPYLRYAAESWYIHARRRIEILKDNFCDDSAHNWLQHQFFETSDTIRNPWIELCGDSRMEVLVGEQSPLHIAVCLGLMPLVEKALSDFTKATNNNWSPLHLAAKFISGAYKILIAKGEQSLLTHSDQDGNTPLHEAAIYGHLSMLKALVKKFAEFERGARSDEVNKKNDLGNTPLHLAIQFDHPDMVEFLVMNGADPNIKNGALVTAFELGERLRRGDSLDILKRARHSEGSGGWWGRLRSSK</sequence>
<dbReference type="InterPro" id="IPR002110">
    <property type="entry name" value="Ankyrin_rpt"/>
</dbReference>
<name>A0A2T7A8Z1_TUBBO</name>
<dbReference type="AlphaFoldDB" id="A0A2T7A8Z1"/>
<evidence type="ECO:0000313" key="5">
    <source>
        <dbReference type="Proteomes" id="UP000244722"/>
    </source>
</evidence>
<dbReference type="Gene3D" id="1.25.40.20">
    <property type="entry name" value="Ankyrin repeat-containing domain"/>
    <property type="match status" value="1"/>
</dbReference>
<dbReference type="OrthoDB" id="20872at2759"/>
<dbReference type="SUPFAM" id="SSF48403">
    <property type="entry name" value="Ankyrin repeat"/>
    <property type="match status" value="1"/>
</dbReference>
<organism evidence="4 5">
    <name type="scientific">Tuber borchii</name>
    <name type="common">White truffle</name>
    <dbReference type="NCBI Taxonomy" id="42251"/>
    <lineage>
        <taxon>Eukaryota</taxon>
        <taxon>Fungi</taxon>
        <taxon>Dikarya</taxon>
        <taxon>Ascomycota</taxon>
        <taxon>Pezizomycotina</taxon>
        <taxon>Pezizomycetes</taxon>
        <taxon>Pezizales</taxon>
        <taxon>Tuberaceae</taxon>
        <taxon>Tuber</taxon>
    </lineage>
</organism>
<dbReference type="InterPro" id="IPR056884">
    <property type="entry name" value="NPHP3-like_N"/>
</dbReference>
<feature type="repeat" description="ANK" evidence="2">
    <location>
        <begin position="664"/>
        <end position="696"/>
    </location>
</feature>
<evidence type="ECO:0000256" key="1">
    <source>
        <dbReference type="ARBA" id="ARBA00022737"/>
    </source>
</evidence>
<evidence type="ECO:0000259" key="3">
    <source>
        <dbReference type="PROSITE" id="PS50837"/>
    </source>
</evidence>
<evidence type="ECO:0000256" key="2">
    <source>
        <dbReference type="PROSITE-ProRule" id="PRU00023"/>
    </source>
</evidence>
<gene>
    <name evidence="4" type="ORF">B9Z19DRAFT_1104700</name>
</gene>
<keyword evidence="2" id="KW-0040">ANK repeat</keyword>
<dbReference type="Proteomes" id="UP000244722">
    <property type="component" value="Unassembled WGS sequence"/>
</dbReference>
<dbReference type="Pfam" id="PF24883">
    <property type="entry name" value="NPHP3_N"/>
    <property type="match status" value="1"/>
</dbReference>
<reference evidence="4 5" key="1">
    <citation type="submission" date="2017-04" db="EMBL/GenBank/DDBJ databases">
        <title>Draft genome sequence of Tuber borchii Vittad., a whitish edible truffle.</title>
        <authorList>
            <consortium name="DOE Joint Genome Institute"/>
            <person name="Murat C."/>
            <person name="Kuo A."/>
            <person name="Barry K.W."/>
            <person name="Clum A."/>
            <person name="Dockter R.B."/>
            <person name="Fauchery L."/>
            <person name="Iotti M."/>
            <person name="Kohler A."/>
            <person name="Labutti K."/>
            <person name="Lindquist E.A."/>
            <person name="Lipzen A."/>
            <person name="Ohm R.A."/>
            <person name="Wang M."/>
            <person name="Grigoriev I.V."/>
            <person name="Zambonelli A."/>
            <person name="Martin F.M."/>
        </authorList>
    </citation>
    <scope>NUCLEOTIDE SEQUENCE [LARGE SCALE GENOMIC DNA]</scope>
    <source>
        <strain evidence="4 5">Tbo3840</strain>
    </source>
</reference>
<keyword evidence="1" id="KW-0677">Repeat</keyword>
<dbReference type="InterPro" id="IPR036770">
    <property type="entry name" value="Ankyrin_rpt-contain_sf"/>
</dbReference>